<gene>
    <name evidence="1" type="ORF">I6N95_15310</name>
</gene>
<accession>A0A940SSV0</accession>
<dbReference type="Proteomes" id="UP000674938">
    <property type="component" value="Unassembled WGS sequence"/>
</dbReference>
<sequence>MELVKMDIANFNLTFGKEQMPMLNHFEDFLLPALKMDYVREKQDNSFSFNSIKVIDTDNGFALTGIIIKDTRLEVRSIIDKEGNLVETDREHPSAPYSFFCVFLKNHRMIFVPNQKGSPNLVSFSATVNLFLYEYRRRYNLSREKDGKPTRLPIYQLNIVGIPSKRNIKAAIQKVDKVNKMKLRFYPLNGEDLDLANVALSKIRELSVTRNYVDSNTGGVTFNSPKDLDNVANLMEGLGGTVDSTLFVTLKDGGKGQIKNQQISEKIQVQIPTKHVIDEVAPLIEKAGKLETITTVSSENQKNYKKFLPKIREIFSSFL</sequence>
<dbReference type="EMBL" id="JAEEGA010000010">
    <property type="protein sequence ID" value="MBP1042387.1"/>
    <property type="molecule type" value="Genomic_DNA"/>
</dbReference>
<comment type="caution">
    <text evidence="1">The sequence shown here is derived from an EMBL/GenBank/DDBJ whole genome shotgun (WGS) entry which is preliminary data.</text>
</comment>
<name>A0A940SSV0_9ENTE</name>
<evidence type="ECO:0000313" key="2">
    <source>
        <dbReference type="Proteomes" id="UP000674938"/>
    </source>
</evidence>
<dbReference type="RefSeq" id="WP_209529527.1">
    <property type="nucleotide sequence ID" value="NZ_JAEEGA010000010.1"/>
</dbReference>
<organism evidence="1 2">
    <name type="scientific">Vagococcus allomyrinae</name>
    <dbReference type="NCBI Taxonomy" id="2794353"/>
    <lineage>
        <taxon>Bacteria</taxon>
        <taxon>Bacillati</taxon>
        <taxon>Bacillota</taxon>
        <taxon>Bacilli</taxon>
        <taxon>Lactobacillales</taxon>
        <taxon>Enterococcaceae</taxon>
        <taxon>Vagococcus</taxon>
    </lineage>
</organism>
<reference evidence="1" key="1">
    <citation type="submission" date="2020-12" db="EMBL/GenBank/DDBJ databases">
        <title>Vagococcus allomyrinae sp. nov. and Enterococcus lavae sp. nov., isolated from the larvae of Allomyrina dichotoma.</title>
        <authorList>
            <person name="Lee S.D."/>
        </authorList>
    </citation>
    <scope>NUCLEOTIDE SEQUENCE</scope>
    <source>
        <strain evidence="1">BWB3-3</strain>
    </source>
</reference>
<proteinExistence type="predicted"/>
<dbReference type="AlphaFoldDB" id="A0A940SSV0"/>
<keyword evidence="2" id="KW-1185">Reference proteome</keyword>
<evidence type="ECO:0000313" key="1">
    <source>
        <dbReference type="EMBL" id="MBP1042387.1"/>
    </source>
</evidence>
<protein>
    <submittedName>
        <fullName evidence="1">Uncharacterized protein</fullName>
    </submittedName>
</protein>